<dbReference type="Gene3D" id="2.40.50.1070">
    <property type="match status" value="1"/>
</dbReference>
<keyword evidence="3 4" id="KW-0949">S-adenosyl-L-methionine</keyword>
<keyword evidence="2 4" id="KW-0808">Transferase</keyword>
<dbReference type="PANTHER" id="PTHR11061:SF30">
    <property type="entry name" value="TRNA (URACIL(54)-C(5))-METHYLTRANSFERASE"/>
    <property type="match status" value="1"/>
</dbReference>
<feature type="binding site" evidence="4">
    <location>
        <position position="355"/>
    </location>
    <ligand>
        <name>S-adenosyl-L-methionine</name>
        <dbReference type="ChEBI" id="CHEBI:59789"/>
    </ligand>
</feature>
<dbReference type="Gene3D" id="2.40.50.140">
    <property type="entry name" value="Nucleic acid-binding proteins"/>
    <property type="match status" value="1"/>
</dbReference>
<dbReference type="InterPro" id="IPR002792">
    <property type="entry name" value="TRAM_dom"/>
</dbReference>
<dbReference type="RefSeq" id="WP_068476498.1">
    <property type="nucleotide sequence ID" value="NZ_CZJS01000061.1"/>
</dbReference>
<dbReference type="SUPFAM" id="SSF50249">
    <property type="entry name" value="Nucleic acid-binding proteins"/>
    <property type="match status" value="1"/>
</dbReference>
<keyword evidence="1 4" id="KW-0489">Methyltransferase</keyword>
<comment type="similarity">
    <text evidence="4">Belongs to the class I-like SAM-binding methyltransferase superfamily. RNA M5U methyltransferase family.</text>
</comment>
<dbReference type="GO" id="GO:0070041">
    <property type="term" value="F:rRNA (uridine-C5-)-methyltransferase activity"/>
    <property type="evidence" value="ECO:0007669"/>
    <property type="project" value="TreeGrafter"/>
</dbReference>
<feature type="binding site" evidence="4">
    <location>
        <position position="302"/>
    </location>
    <ligand>
        <name>S-adenosyl-L-methionine</name>
        <dbReference type="ChEBI" id="CHEBI:59789"/>
    </ligand>
</feature>
<evidence type="ECO:0000256" key="2">
    <source>
        <dbReference type="ARBA" id="ARBA00022679"/>
    </source>
</evidence>
<proteinExistence type="inferred from homology"/>
<dbReference type="InterPro" id="IPR029063">
    <property type="entry name" value="SAM-dependent_MTases_sf"/>
</dbReference>
<feature type="domain" description="TRAM" evidence="5">
    <location>
        <begin position="13"/>
        <end position="71"/>
    </location>
</feature>
<dbReference type="Proteomes" id="UP000545286">
    <property type="component" value="Unassembled WGS sequence"/>
</dbReference>
<dbReference type="PROSITE" id="PS50926">
    <property type="entry name" value="TRAM"/>
    <property type="match status" value="1"/>
</dbReference>
<evidence type="ECO:0000313" key="6">
    <source>
        <dbReference type="EMBL" id="MBB2957350.1"/>
    </source>
</evidence>
<dbReference type="SUPFAM" id="SSF53335">
    <property type="entry name" value="S-adenosyl-L-methionine-dependent methyltransferases"/>
    <property type="match status" value="1"/>
</dbReference>
<reference evidence="6 7" key="1">
    <citation type="submission" date="2020-08" db="EMBL/GenBank/DDBJ databases">
        <title>Sequencing the genomes of 1000 actinobacteria strains.</title>
        <authorList>
            <person name="Klenk H.-P."/>
        </authorList>
    </citation>
    <scope>NUCLEOTIDE SEQUENCE [LARGE SCALE GENOMIC DNA]</scope>
    <source>
        <strain evidence="6 7">DSM 20419</strain>
    </source>
</reference>
<gene>
    <name evidence="6" type="ORF">FHX72_001487</name>
</gene>
<feature type="binding site" evidence="4">
    <location>
        <position position="246"/>
    </location>
    <ligand>
        <name>S-adenosyl-L-methionine</name>
        <dbReference type="ChEBI" id="CHEBI:59789"/>
    </ligand>
</feature>
<dbReference type="Gene3D" id="3.40.50.150">
    <property type="entry name" value="Vaccinia Virus protein VP39"/>
    <property type="match status" value="2"/>
</dbReference>
<feature type="binding site" evidence="4">
    <location>
        <position position="278"/>
    </location>
    <ligand>
        <name>S-adenosyl-L-methionine</name>
        <dbReference type="ChEBI" id="CHEBI:59789"/>
    </ligand>
</feature>
<organism evidence="6 7">
    <name type="scientific">Pseudoclavibacter helvolus</name>
    <dbReference type="NCBI Taxonomy" id="255205"/>
    <lineage>
        <taxon>Bacteria</taxon>
        <taxon>Bacillati</taxon>
        <taxon>Actinomycetota</taxon>
        <taxon>Actinomycetes</taxon>
        <taxon>Micrococcales</taxon>
        <taxon>Microbacteriaceae</taxon>
        <taxon>Pseudoclavibacter</taxon>
    </lineage>
</organism>
<dbReference type="GO" id="GO:0070475">
    <property type="term" value="P:rRNA base methylation"/>
    <property type="evidence" value="ECO:0007669"/>
    <property type="project" value="TreeGrafter"/>
</dbReference>
<protein>
    <submittedName>
        <fullName evidence="6">tRNA/tmRNA/rRNA uracil-C5-methylase (TrmA/RlmC/RlmD family)</fullName>
    </submittedName>
</protein>
<name>A0A7W4YFY9_9MICO</name>
<dbReference type="Pfam" id="PF05958">
    <property type="entry name" value="tRNA_U5-meth_tr"/>
    <property type="match status" value="1"/>
</dbReference>
<keyword evidence="7" id="KW-1185">Reference proteome</keyword>
<dbReference type="InterPro" id="IPR012340">
    <property type="entry name" value="NA-bd_OB-fold"/>
</dbReference>
<dbReference type="AlphaFoldDB" id="A0A7W4YFY9"/>
<dbReference type="PROSITE" id="PS51687">
    <property type="entry name" value="SAM_MT_RNA_M5U"/>
    <property type="match status" value="1"/>
</dbReference>
<dbReference type="PANTHER" id="PTHR11061">
    <property type="entry name" value="RNA M5U METHYLTRANSFERASE"/>
    <property type="match status" value="1"/>
</dbReference>
<sequence>MTQDGTTQDTPAEINPGDEIELEVGDIAHGGIFVARHEGRVVFVADAVPGELVRARVTEVRKSFARAVATDVLRASADRQPHVWQEAAIERAPEERAGGAELGHIRLARQRELKAQVLSESMARFAGHEWQGTVEPLLGDDENGGTRWRTRVTLHVDKDGRVGPYAARSHRVIETETLPLAHGDIEELAPLGERLAGTGRIELVAPAELDTRMRTILDGAHGRKPGVVTEVVNGREYKVDEDGFWQVHRLAAETLSNAVADALDPALVDPDAVNLDLYGGVGLLAAAFAQEAGPGAFIETVESNAAATGHATANLAEWRGASAVTARVDQYLARLERDATHLDREGVRRGTVILDPPRSGAGKDVIDRLAGFGPAQLVYVACDPVALARDTGLLLAHGYSLEWMRAYDLFPNTHHFETVARFVRV</sequence>
<dbReference type="Pfam" id="PF01938">
    <property type="entry name" value="TRAM"/>
    <property type="match status" value="1"/>
</dbReference>
<evidence type="ECO:0000256" key="4">
    <source>
        <dbReference type="PROSITE-ProRule" id="PRU01024"/>
    </source>
</evidence>
<dbReference type="EMBL" id="JACHWJ010000002">
    <property type="protein sequence ID" value="MBB2957350.1"/>
    <property type="molecule type" value="Genomic_DNA"/>
</dbReference>
<evidence type="ECO:0000256" key="3">
    <source>
        <dbReference type="ARBA" id="ARBA00022691"/>
    </source>
</evidence>
<dbReference type="InterPro" id="IPR010280">
    <property type="entry name" value="U5_MeTrfase_fam"/>
</dbReference>
<evidence type="ECO:0000313" key="7">
    <source>
        <dbReference type="Proteomes" id="UP000545286"/>
    </source>
</evidence>
<evidence type="ECO:0000256" key="1">
    <source>
        <dbReference type="ARBA" id="ARBA00022603"/>
    </source>
</evidence>
<comment type="caution">
    <text evidence="6">The sequence shown here is derived from an EMBL/GenBank/DDBJ whole genome shotgun (WGS) entry which is preliminary data.</text>
</comment>
<accession>A0A7W4YFY9</accession>
<evidence type="ECO:0000259" key="5">
    <source>
        <dbReference type="PROSITE" id="PS50926"/>
    </source>
</evidence>
<feature type="active site" description="Nucleophile" evidence="4">
    <location>
        <position position="382"/>
    </location>
</feature>